<evidence type="ECO:0000313" key="5">
    <source>
        <dbReference type="Proteomes" id="UP001562357"/>
    </source>
</evidence>
<dbReference type="InterPro" id="IPR029063">
    <property type="entry name" value="SAM-dependent_MTases_sf"/>
</dbReference>
<dbReference type="InterPro" id="IPR041667">
    <property type="entry name" value="Cupin_8"/>
</dbReference>
<dbReference type="InterPro" id="IPR007213">
    <property type="entry name" value="Ppm1/Ppm2/Tcmp"/>
</dbReference>
<dbReference type="EMBL" id="BAAFGZ010000023">
    <property type="protein sequence ID" value="GAB0132681.1"/>
    <property type="molecule type" value="Genomic_DNA"/>
</dbReference>
<comment type="caution">
    <text evidence="4">The sequence shown here is derived from an EMBL/GenBank/DDBJ whole genome shotgun (WGS) entry which is preliminary data.</text>
</comment>
<dbReference type="Pfam" id="PF13418">
    <property type="entry name" value="Beta-prop_TYW4"/>
    <property type="match status" value="1"/>
</dbReference>
<accession>A0ABQ0CGX1</accession>
<dbReference type="Gene3D" id="2.60.120.650">
    <property type="entry name" value="Cupin"/>
    <property type="match status" value="1"/>
</dbReference>
<keyword evidence="2" id="KW-0808">Transferase</keyword>
<reference evidence="5" key="1">
    <citation type="submission" date="2024-06" db="EMBL/GenBank/DDBJ databases">
        <title>Draft Genome Sequences of Epichloe bromicola Strains Isolated from Elymus ciliaris.</title>
        <authorList>
            <consortium name="Epichloe bromicola genome sequencing consortium"/>
            <person name="Miura A."/>
            <person name="Imano S."/>
            <person name="Ashida A."/>
            <person name="Sato I."/>
            <person name="Chiba S."/>
            <person name="Tanaka A."/>
            <person name="Camagna M."/>
            <person name="Takemoto D."/>
        </authorList>
    </citation>
    <scope>NUCLEOTIDE SEQUENCE [LARGE SCALE GENOMIC DNA]</scope>
    <source>
        <strain evidence="5">DP</strain>
    </source>
</reference>
<feature type="domain" description="JmjC" evidence="3">
    <location>
        <begin position="642"/>
        <end position="787"/>
    </location>
</feature>
<dbReference type="PANTHER" id="PTHR46529:SF1">
    <property type="entry name" value="TRNA WYBUTOSINE-SYNTHESIZING PROTEIN 4"/>
    <property type="match status" value="1"/>
</dbReference>
<dbReference type="Pfam" id="PF13621">
    <property type="entry name" value="Cupin_8"/>
    <property type="match status" value="1"/>
</dbReference>
<dbReference type="InterPro" id="IPR003347">
    <property type="entry name" value="JmjC_dom"/>
</dbReference>
<evidence type="ECO:0000313" key="4">
    <source>
        <dbReference type="EMBL" id="GAB0132681.1"/>
    </source>
</evidence>
<dbReference type="PROSITE" id="PS51184">
    <property type="entry name" value="JMJC"/>
    <property type="match status" value="1"/>
</dbReference>
<name>A0ABQ0CGX1_9HYPO</name>
<dbReference type="Gene3D" id="3.40.50.150">
    <property type="entry name" value="Vaccinia Virus protein VP39"/>
    <property type="match status" value="1"/>
</dbReference>
<gene>
    <name evidence="4" type="primary">g1110</name>
    <name evidence="4" type="ORF">EsDP_00001110</name>
</gene>
<dbReference type="SUPFAM" id="SSF51197">
    <property type="entry name" value="Clavaminate synthase-like"/>
    <property type="match status" value="1"/>
</dbReference>
<keyword evidence="1" id="KW-0489">Methyltransferase</keyword>
<evidence type="ECO:0000256" key="2">
    <source>
        <dbReference type="ARBA" id="ARBA00022679"/>
    </source>
</evidence>
<evidence type="ECO:0000256" key="1">
    <source>
        <dbReference type="ARBA" id="ARBA00022603"/>
    </source>
</evidence>
<dbReference type="Proteomes" id="UP001562357">
    <property type="component" value="Unassembled WGS sequence"/>
</dbReference>
<dbReference type="PANTHER" id="PTHR46529">
    <property type="entry name" value="TRNA WYBUTOSINE-SYNTHESIZING PROTEIN 4"/>
    <property type="match status" value="1"/>
</dbReference>
<dbReference type="Pfam" id="PF04072">
    <property type="entry name" value="LCM"/>
    <property type="match status" value="1"/>
</dbReference>
<evidence type="ECO:0000259" key="3">
    <source>
        <dbReference type="PROSITE" id="PS51184"/>
    </source>
</evidence>
<proteinExistence type="predicted"/>
<sequence>MTMSRAAPPAKLLEQHVLDELIMGTNSSSIVSKRSVENLYYPNEPHYFRYFVKKYQRRAPLINRGYWLRLKAIDVTVQHFLEKHEARKKKLIINLGCGSDVLPWQSHARHAALCDGVMFVDIDYPDLMRKKRSIVQDTPQLREILGQDFIISEAEESHFILRSERYCQIGCDLRELGKLRAILEELTPLFECPVLFVAEVSITYMDTQSADALIQWASSIGNSEFCLLEQLLPHGPDHPFARTMLNHFDKLNTPPKSVHQYPTLSRQIDRFTSRGFQEAKIWDLWQVWSSEDFVSGGERASLDEIEPFDEWEEFAMFGRHYFIIHASTSSKYENKSLQRRNDSVRQSSNTQVSVVKSVQEPKRRFGDAFAPEIRFEPCGEEVEPTKQLSLFGAKSIEFGSYTLVCGGVGERQESQGQTIVAIDIDSQDRCNVSELCWTNKDGNTPLMIGSSVMRVDDNIMVLGGGATCFSMGTYWQGGASTISIHNKPIHWKHSKPIAEGLTRPQFMGSQRFVSSISRSQHQGSKEVDATITTVARTRLETPQQLRDILEAAVPVIIAKTDIGDCVWKWTSSYMIDRVGHDTQVVIHECQQDSEKMDFNSKNFRYVTESFENVIRRAEAGHRVYLRALSREKPMDRPANIKDDFPGIASDFHLPNQMDSIQDGIFSSVLRVSGRVNMWLHYDVMANMYAQVVGSKRMVLFPPSDVGHLAFAPGASSSSLDVFSELRSSRMNGTHPHEAMLEPGDILYLPPLWLHAATTAAVPSIAVNVFFRNLDSGYAAGRDVYGNRDLAAYEKGRLDVGRIGKSFQKFPMETRRFYLNRLAGELELAADAV</sequence>
<dbReference type="SUPFAM" id="SSF53335">
    <property type="entry name" value="S-adenosyl-L-methionine-dependent methyltransferases"/>
    <property type="match status" value="1"/>
</dbReference>
<dbReference type="Gene3D" id="6.10.140.1470">
    <property type="match status" value="1"/>
</dbReference>
<keyword evidence="5" id="KW-1185">Reference proteome</keyword>
<organism evidence="4 5">
    <name type="scientific">Epichloe bromicola</name>
    <dbReference type="NCBI Taxonomy" id="79588"/>
    <lineage>
        <taxon>Eukaryota</taxon>
        <taxon>Fungi</taxon>
        <taxon>Dikarya</taxon>
        <taxon>Ascomycota</taxon>
        <taxon>Pezizomycotina</taxon>
        <taxon>Sordariomycetes</taxon>
        <taxon>Hypocreomycetidae</taxon>
        <taxon>Hypocreales</taxon>
        <taxon>Clavicipitaceae</taxon>
        <taxon>Epichloe</taxon>
    </lineage>
</organism>
<protein>
    <recommendedName>
        <fullName evidence="3">JmjC domain-containing protein</fullName>
    </recommendedName>
</protein>